<evidence type="ECO:0000256" key="5">
    <source>
        <dbReference type="ARBA" id="ARBA00023295"/>
    </source>
</evidence>
<evidence type="ECO:0000256" key="3">
    <source>
        <dbReference type="ARBA" id="ARBA00012663"/>
    </source>
</evidence>
<evidence type="ECO:0000256" key="2">
    <source>
        <dbReference type="ARBA" id="ARBA00005336"/>
    </source>
</evidence>
<dbReference type="InterPro" id="IPR001764">
    <property type="entry name" value="Glyco_hydro_3_N"/>
</dbReference>
<keyword evidence="8" id="KW-1185">Reference proteome</keyword>
<dbReference type="InterPro" id="IPR050226">
    <property type="entry name" value="NagZ_Beta-hexosaminidase"/>
</dbReference>
<gene>
    <name evidence="7" type="ORF">GCM10007879_31340</name>
</gene>
<proteinExistence type="inferred from homology"/>
<accession>A0ABQ5UUC7</accession>
<dbReference type="SUPFAM" id="SSF51445">
    <property type="entry name" value="(Trans)glycosidases"/>
    <property type="match status" value="1"/>
</dbReference>
<evidence type="ECO:0000259" key="6">
    <source>
        <dbReference type="Pfam" id="PF00933"/>
    </source>
</evidence>
<evidence type="ECO:0000256" key="4">
    <source>
        <dbReference type="ARBA" id="ARBA00022801"/>
    </source>
</evidence>
<keyword evidence="5" id="KW-0326">Glycosidase</keyword>
<dbReference type="InterPro" id="IPR017853">
    <property type="entry name" value="GH"/>
</dbReference>
<comment type="similarity">
    <text evidence="2">Belongs to the glycosyl hydrolase 3 family.</text>
</comment>
<dbReference type="EC" id="3.2.1.52" evidence="3"/>
<dbReference type="Proteomes" id="UP001161405">
    <property type="component" value="Unassembled WGS sequence"/>
</dbReference>
<evidence type="ECO:0000313" key="7">
    <source>
        <dbReference type="EMBL" id="GLQ18885.1"/>
    </source>
</evidence>
<name>A0ABQ5UUC7_9HYPH</name>
<reference evidence="7" key="1">
    <citation type="journal article" date="2014" name="Int. J. Syst. Evol. Microbiol.">
        <title>Complete genome of a new Firmicutes species belonging to the dominant human colonic microbiota ('Ruminococcus bicirculans') reveals two chromosomes and a selective capacity to utilize plant glucans.</title>
        <authorList>
            <consortium name="NISC Comparative Sequencing Program"/>
            <person name="Wegmann U."/>
            <person name="Louis P."/>
            <person name="Goesmann A."/>
            <person name="Henrissat B."/>
            <person name="Duncan S.H."/>
            <person name="Flint H.J."/>
        </authorList>
    </citation>
    <scope>NUCLEOTIDE SEQUENCE</scope>
    <source>
        <strain evidence="7">NBRC 107169</strain>
    </source>
</reference>
<comment type="catalytic activity">
    <reaction evidence="1">
        <text>Hydrolysis of terminal non-reducing N-acetyl-D-hexosamine residues in N-acetyl-beta-D-hexosaminides.</text>
        <dbReference type="EC" id="3.2.1.52"/>
    </reaction>
</comment>
<sequence>MIMIGFAHDSASAKQHRQLVKLISDGRVGGVMYLKYNVKSQNDVARMNKDFSTANSALAPLIAIDQEGGVVERLTSAVGFKEIPRARDVALNMDKDSAKALYTDLAKRMRKLGFNTNFGPVVDLIINKNNPIIAKYGRSFSSRADITAKFATSFIDGHHQHGMITALKHFPGHGSSAADSHLGFVDISQSWVEAEYEPFETLIKAGKADMVMAGHLFHKGYVRDGEGQVPASLSPVALTTVLRQGMGFNGVIISDDMEMGAITKHFGFEDAIVRAVNAGNDILLFSNTVKPSLGLPDRILAVLEAEAQRDPAFAAKIKASYKRIVALKNRLQ</sequence>
<dbReference type="InterPro" id="IPR036962">
    <property type="entry name" value="Glyco_hydro_3_N_sf"/>
</dbReference>
<dbReference type="PANTHER" id="PTHR30480:SF13">
    <property type="entry name" value="BETA-HEXOSAMINIDASE"/>
    <property type="match status" value="1"/>
</dbReference>
<feature type="domain" description="Glycoside hydrolase family 3 N-terminal" evidence="6">
    <location>
        <begin position="12"/>
        <end position="324"/>
    </location>
</feature>
<evidence type="ECO:0000313" key="8">
    <source>
        <dbReference type="Proteomes" id="UP001161405"/>
    </source>
</evidence>
<dbReference type="PANTHER" id="PTHR30480">
    <property type="entry name" value="BETA-HEXOSAMINIDASE-RELATED"/>
    <property type="match status" value="1"/>
</dbReference>
<protein>
    <recommendedName>
        <fullName evidence="3">beta-N-acetylhexosaminidase</fullName>
        <ecNumber evidence="3">3.2.1.52</ecNumber>
    </recommendedName>
</protein>
<dbReference type="EMBL" id="BSNI01000002">
    <property type="protein sequence ID" value="GLQ18885.1"/>
    <property type="molecule type" value="Genomic_DNA"/>
</dbReference>
<reference evidence="7" key="2">
    <citation type="submission" date="2023-01" db="EMBL/GenBank/DDBJ databases">
        <title>Draft genome sequence of Maritalea porphyrae strain NBRC 107169.</title>
        <authorList>
            <person name="Sun Q."/>
            <person name="Mori K."/>
        </authorList>
    </citation>
    <scope>NUCLEOTIDE SEQUENCE</scope>
    <source>
        <strain evidence="7">NBRC 107169</strain>
    </source>
</reference>
<organism evidence="7 8">
    <name type="scientific">Maritalea porphyrae</name>
    <dbReference type="NCBI Taxonomy" id="880732"/>
    <lineage>
        <taxon>Bacteria</taxon>
        <taxon>Pseudomonadati</taxon>
        <taxon>Pseudomonadota</taxon>
        <taxon>Alphaproteobacteria</taxon>
        <taxon>Hyphomicrobiales</taxon>
        <taxon>Devosiaceae</taxon>
        <taxon>Maritalea</taxon>
    </lineage>
</organism>
<dbReference type="Gene3D" id="3.20.20.300">
    <property type="entry name" value="Glycoside hydrolase, family 3, N-terminal domain"/>
    <property type="match status" value="1"/>
</dbReference>
<dbReference type="Pfam" id="PF00933">
    <property type="entry name" value="Glyco_hydro_3"/>
    <property type="match status" value="1"/>
</dbReference>
<comment type="caution">
    <text evidence="7">The sequence shown here is derived from an EMBL/GenBank/DDBJ whole genome shotgun (WGS) entry which is preliminary data.</text>
</comment>
<evidence type="ECO:0000256" key="1">
    <source>
        <dbReference type="ARBA" id="ARBA00001231"/>
    </source>
</evidence>
<dbReference type="GO" id="GO:0016787">
    <property type="term" value="F:hydrolase activity"/>
    <property type="evidence" value="ECO:0007669"/>
    <property type="project" value="UniProtKB-KW"/>
</dbReference>
<keyword evidence="4 7" id="KW-0378">Hydrolase</keyword>